<evidence type="ECO:0000256" key="2">
    <source>
        <dbReference type="ARBA" id="ARBA00008014"/>
    </source>
</evidence>
<evidence type="ECO:0000256" key="6">
    <source>
        <dbReference type="ARBA" id="ARBA00022643"/>
    </source>
</evidence>
<dbReference type="GO" id="GO:0009423">
    <property type="term" value="P:chorismate biosynthetic process"/>
    <property type="evidence" value="ECO:0007669"/>
    <property type="project" value="UniProtKB-UniRule"/>
</dbReference>
<dbReference type="PROSITE" id="PS00787">
    <property type="entry name" value="CHORISMATE_SYNTHASE_1"/>
    <property type="match status" value="1"/>
</dbReference>
<dbReference type="PANTHER" id="PTHR21085:SF0">
    <property type="entry name" value="CHORISMATE SYNTHASE"/>
    <property type="match status" value="1"/>
</dbReference>
<feature type="binding site" evidence="11">
    <location>
        <position position="94"/>
    </location>
    <ligand>
        <name>NADP(+)</name>
        <dbReference type="ChEBI" id="CHEBI:58349"/>
    </ligand>
</feature>
<comment type="pathway">
    <text evidence="1 11 12">Metabolic intermediate biosynthesis; chorismate biosynthesis; chorismate from D-erythrose 4-phosphate and phosphoenolpyruvate: step 7/7.</text>
</comment>
<comment type="cofactor">
    <cofactor evidence="11 12">
        <name>FMNH2</name>
        <dbReference type="ChEBI" id="CHEBI:57618"/>
    </cofactor>
    <text evidence="11 12">Reduced FMN (FMNH(2)).</text>
</comment>
<keyword evidence="8 11" id="KW-0521">NADP</keyword>
<dbReference type="EMBL" id="CCSD01000049">
    <property type="protein sequence ID" value="CDZ88238.1"/>
    <property type="molecule type" value="Genomic_DNA"/>
</dbReference>
<dbReference type="SUPFAM" id="SSF103263">
    <property type="entry name" value="Chorismate synthase, AroC"/>
    <property type="match status" value="1"/>
</dbReference>
<reference evidence="14 15" key="1">
    <citation type="journal article" date="2014" name="Genome Announc.">
        <title>Draft Genome Sequence of Propane- and Butane-Oxidizing Actinobacterium Rhodococcus ruber IEGM 231.</title>
        <authorList>
            <person name="Ivshina I.B."/>
            <person name="Kuyukina M.S."/>
            <person name="Krivoruchko A.V."/>
            <person name="Barbe V."/>
            <person name="Fischer C."/>
        </authorList>
    </citation>
    <scope>NUCLEOTIDE SEQUENCE [LARGE SCALE GENOMIC DNA]</scope>
</reference>
<dbReference type="Pfam" id="PF01264">
    <property type="entry name" value="Chorismate_synt"/>
    <property type="match status" value="1"/>
</dbReference>
<evidence type="ECO:0000256" key="12">
    <source>
        <dbReference type="RuleBase" id="RU000605"/>
    </source>
</evidence>
<name>A0A098BHS3_9NOCA</name>
<proteinExistence type="inferred from homology"/>
<comment type="similarity">
    <text evidence="2 11 12">Belongs to the chorismate synthase family.</text>
</comment>
<dbReference type="NCBIfam" id="TIGR00033">
    <property type="entry name" value="aroC"/>
    <property type="match status" value="1"/>
</dbReference>
<comment type="catalytic activity">
    <reaction evidence="11 12">
        <text>5-O-(1-carboxyvinyl)-3-phosphoshikimate = chorismate + phosphate</text>
        <dbReference type="Rhea" id="RHEA:21020"/>
        <dbReference type="ChEBI" id="CHEBI:29748"/>
        <dbReference type="ChEBI" id="CHEBI:43474"/>
        <dbReference type="ChEBI" id="CHEBI:57701"/>
        <dbReference type="EC" id="4.2.3.5"/>
    </reaction>
</comment>
<dbReference type="PANTHER" id="PTHR21085">
    <property type="entry name" value="CHORISMATE SYNTHASE"/>
    <property type="match status" value="1"/>
</dbReference>
<dbReference type="InterPro" id="IPR000453">
    <property type="entry name" value="Chorismate_synth"/>
</dbReference>
<dbReference type="Proteomes" id="UP000042997">
    <property type="component" value="Unassembled WGS sequence"/>
</dbReference>
<feature type="binding site" evidence="11">
    <location>
        <begin position="183"/>
        <end position="185"/>
    </location>
    <ligand>
        <name>FMN</name>
        <dbReference type="ChEBI" id="CHEBI:58210"/>
    </ligand>
</feature>
<dbReference type="UniPathway" id="UPA00053">
    <property type="reaction ID" value="UER00090"/>
</dbReference>
<keyword evidence="10 11" id="KW-0456">Lyase</keyword>
<comment type="function">
    <text evidence="11">Catalyzes the anti-1,4-elimination of the C-3 phosphate and the C-6 proR hydrogen from 5-enolpyruvylshikimate-3-phosphate (EPSP) to yield chorismate, which is the branch point compound that serves as the starting substrate for the three terminal pathways of aromatic amino acid biosynthesis. This reaction introduces a second double bond into the aromatic ring system.</text>
</comment>
<dbReference type="eggNOG" id="COG0082">
    <property type="taxonomic scope" value="Bacteria"/>
</dbReference>
<keyword evidence="4 11" id="KW-0028">Amino-acid biosynthesis</keyword>
<dbReference type="GO" id="GO:0010181">
    <property type="term" value="F:FMN binding"/>
    <property type="evidence" value="ECO:0007669"/>
    <property type="project" value="TreeGrafter"/>
</dbReference>
<comment type="subunit">
    <text evidence="11">Homotetramer.</text>
</comment>
<dbReference type="GO" id="GO:0004107">
    <property type="term" value="F:chorismate synthase activity"/>
    <property type="evidence" value="ECO:0007669"/>
    <property type="project" value="UniProtKB-UniRule"/>
</dbReference>
<keyword evidence="9 11" id="KW-0057">Aromatic amino acid biosynthesis</keyword>
<feature type="binding site" evidence="11">
    <location>
        <begin position="363"/>
        <end position="367"/>
    </location>
    <ligand>
        <name>FMN</name>
        <dbReference type="ChEBI" id="CHEBI:58210"/>
    </ligand>
</feature>
<organism evidence="14 15">
    <name type="scientific">Rhodococcus ruber</name>
    <dbReference type="NCBI Taxonomy" id="1830"/>
    <lineage>
        <taxon>Bacteria</taxon>
        <taxon>Bacillati</taxon>
        <taxon>Actinomycetota</taxon>
        <taxon>Actinomycetes</taxon>
        <taxon>Mycobacteriales</taxon>
        <taxon>Nocardiaceae</taxon>
        <taxon>Rhodococcus</taxon>
    </lineage>
</organism>
<evidence type="ECO:0000256" key="8">
    <source>
        <dbReference type="ARBA" id="ARBA00022857"/>
    </source>
</evidence>
<accession>A0A098BHS3</accession>
<dbReference type="EC" id="4.2.3.5" evidence="3 11"/>
<dbReference type="GO" id="GO:0009073">
    <property type="term" value="P:aromatic amino acid family biosynthetic process"/>
    <property type="evidence" value="ECO:0007669"/>
    <property type="project" value="UniProtKB-KW"/>
</dbReference>
<feature type="region of interest" description="Disordered" evidence="13">
    <location>
        <begin position="322"/>
        <end position="344"/>
    </location>
</feature>
<evidence type="ECO:0000313" key="14">
    <source>
        <dbReference type="EMBL" id="CDZ88238.1"/>
    </source>
</evidence>
<evidence type="ECO:0000256" key="9">
    <source>
        <dbReference type="ARBA" id="ARBA00023141"/>
    </source>
</evidence>
<evidence type="ECO:0000256" key="3">
    <source>
        <dbReference type="ARBA" id="ARBA00013036"/>
    </source>
</evidence>
<feature type="binding site" evidence="11">
    <location>
        <position position="88"/>
    </location>
    <ligand>
        <name>NADP(+)</name>
        <dbReference type="ChEBI" id="CHEBI:58349"/>
    </ligand>
</feature>
<dbReference type="HAMAP" id="MF_00300">
    <property type="entry name" value="Chorismate_synth"/>
    <property type="match status" value="1"/>
</dbReference>
<dbReference type="FunFam" id="3.60.150.10:FF:000002">
    <property type="entry name" value="Chorismate synthase"/>
    <property type="match status" value="1"/>
</dbReference>
<sequence>MGTGTPSPARCGVAARAVDVRGSRRRGPRGGLTGAASRRWRRTWKDGPVLRWITAGESHGPALVAMLEGMVAGVEVTSSDISEQLARRRLGYGRGARMKFEADKVTILGGVRHGHTLGGPVAIEIGNTEWPKWETIMSADPVDAELLVGQARNAPLTRPRPGHADYSGMLKYGFDDARPVLERASARETAARVAAGTVARNFLRQVFGAEVVSHVISIGASDPYVGAEPTGADLAAIDASPVRAFDKAAEESMIAEIEAAKRDGDTLGGVVEVVVHGLPVGLGSFISGADRLDARLAAALMGIQAIKGVEVGDGFETARRRGSVAHDEIRPGPDGVLRSTNRAGGLEGGMTNGEALRVRAAMKPISTVPRALATVDMASGEEAVAIHQRSDVCAVPAAGVVAEAMVALVVAQAALEKFGGDSIDETRTNVRNYLEAVAARVPR</sequence>
<dbReference type="AlphaFoldDB" id="A0A098BHS3"/>
<feature type="binding site" evidence="11">
    <location>
        <begin position="304"/>
        <end position="305"/>
    </location>
    <ligand>
        <name>FMN</name>
        <dbReference type="ChEBI" id="CHEBI:58210"/>
    </ligand>
</feature>
<dbReference type="PROSITE" id="PS00789">
    <property type="entry name" value="CHORISMATE_SYNTHASE_3"/>
    <property type="match status" value="1"/>
</dbReference>
<evidence type="ECO:0000256" key="13">
    <source>
        <dbReference type="SAM" id="MobiDB-lite"/>
    </source>
</evidence>
<gene>
    <name evidence="11 14" type="primary">aroC</name>
    <name evidence="14" type="ORF">RHRU231_390155</name>
</gene>
<evidence type="ECO:0000313" key="15">
    <source>
        <dbReference type="Proteomes" id="UP000042997"/>
    </source>
</evidence>
<keyword evidence="5 11" id="KW-0285">Flavoprotein</keyword>
<feature type="compositionally biased region" description="Basic and acidic residues" evidence="13">
    <location>
        <begin position="322"/>
        <end position="331"/>
    </location>
</feature>
<feature type="binding site" evidence="11">
    <location>
        <position position="348"/>
    </location>
    <ligand>
        <name>FMN</name>
        <dbReference type="ChEBI" id="CHEBI:58210"/>
    </ligand>
</feature>
<evidence type="ECO:0000256" key="10">
    <source>
        <dbReference type="ARBA" id="ARBA00023239"/>
    </source>
</evidence>
<evidence type="ECO:0000256" key="4">
    <source>
        <dbReference type="ARBA" id="ARBA00022605"/>
    </source>
</evidence>
<protein>
    <recommendedName>
        <fullName evidence="3 11">Chorismate synthase</fullName>
        <shortName evidence="11">CS</shortName>
        <ecNumber evidence="3 11">4.2.3.5</ecNumber>
    </recommendedName>
    <alternativeName>
        <fullName evidence="11">5-enolpyruvylshikimate-3-phosphate phospholyase</fullName>
    </alternativeName>
</protein>
<dbReference type="NCBIfam" id="NF003793">
    <property type="entry name" value="PRK05382.1"/>
    <property type="match status" value="1"/>
</dbReference>
<dbReference type="Gene3D" id="3.60.150.10">
    <property type="entry name" value="Chorismate synthase AroC"/>
    <property type="match status" value="1"/>
</dbReference>
<feature type="binding site" evidence="11">
    <location>
        <position position="389"/>
    </location>
    <ligand>
        <name>FMN</name>
        <dbReference type="ChEBI" id="CHEBI:58210"/>
    </ligand>
</feature>
<dbReference type="InterPro" id="IPR035904">
    <property type="entry name" value="Chorismate_synth_AroC_sf"/>
</dbReference>
<dbReference type="GO" id="GO:0005829">
    <property type="term" value="C:cytosol"/>
    <property type="evidence" value="ECO:0007669"/>
    <property type="project" value="TreeGrafter"/>
</dbReference>
<keyword evidence="6 11" id="KW-0288">FMN</keyword>
<evidence type="ECO:0000256" key="7">
    <source>
        <dbReference type="ARBA" id="ARBA00022827"/>
    </source>
</evidence>
<evidence type="ECO:0000256" key="11">
    <source>
        <dbReference type="HAMAP-Rule" id="MF_00300"/>
    </source>
</evidence>
<dbReference type="CDD" id="cd07304">
    <property type="entry name" value="Chorismate_synthase"/>
    <property type="match status" value="1"/>
</dbReference>
<evidence type="ECO:0000256" key="1">
    <source>
        <dbReference type="ARBA" id="ARBA00005044"/>
    </source>
</evidence>
<keyword evidence="7 11" id="KW-0274">FAD</keyword>
<dbReference type="PROSITE" id="PS00788">
    <property type="entry name" value="CHORISMATE_SYNTHASE_2"/>
    <property type="match status" value="1"/>
</dbReference>
<dbReference type="InterPro" id="IPR020541">
    <property type="entry name" value="Chorismate_synthase_CS"/>
</dbReference>
<evidence type="ECO:0000256" key="5">
    <source>
        <dbReference type="ARBA" id="ARBA00022630"/>
    </source>
</evidence>
<dbReference type="GO" id="GO:0008652">
    <property type="term" value="P:amino acid biosynthetic process"/>
    <property type="evidence" value="ECO:0007669"/>
    <property type="project" value="UniProtKB-KW"/>
</dbReference>